<name>A0ABV1CBI3_9FIRM</name>
<protein>
    <submittedName>
        <fullName evidence="1">Uncharacterized protein</fullName>
    </submittedName>
</protein>
<dbReference type="EMBL" id="JBBMFO010000001">
    <property type="protein sequence ID" value="MEQ2400173.1"/>
    <property type="molecule type" value="Genomic_DNA"/>
</dbReference>
<sequence>MKLSIRYKPRCIDRPWLIKRVNGKYGQHAHMKSKKDAVKLRNLLDKNLMPYSDDFKIAAKRLLTDKEFKRLENSNSKTYKGIKRN</sequence>
<comment type="caution">
    <text evidence="1">The sequence shown here is derived from an EMBL/GenBank/DDBJ whole genome shotgun (WGS) entry which is preliminary data.</text>
</comment>
<keyword evidence="2" id="KW-1185">Reference proteome</keyword>
<dbReference type="RefSeq" id="WP_349169848.1">
    <property type="nucleotide sequence ID" value="NZ_JBBMFO010000001.1"/>
</dbReference>
<evidence type="ECO:0000313" key="1">
    <source>
        <dbReference type="EMBL" id="MEQ2400173.1"/>
    </source>
</evidence>
<reference evidence="1 2" key="1">
    <citation type="submission" date="2024-03" db="EMBL/GenBank/DDBJ databases">
        <title>Human intestinal bacterial collection.</title>
        <authorList>
            <person name="Pauvert C."/>
            <person name="Hitch T.C.A."/>
            <person name="Clavel T."/>
        </authorList>
    </citation>
    <scope>NUCLEOTIDE SEQUENCE [LARGE SCALE GENOMIC DNA]</scope>
    <source>
        <strain evidence="1 2">CLA-SR-H025</strain>
    </source>
</reference>
<organism evidence="1 2">
    <name type="scientific">Peptoniphilus hominis</name>
    <name type="common">ex Hitch et al. 2025</name>
    <dbReference type="NCBI Taxonomy" id="3133174"/>
    <lineage>
        <taxon>Bacteria</taxon>
        <taxon>Bacillati</taxon>
        <taxon>Bacillota</taxon>
        <taxon>Tissierellia</taxon>
        <taxon>Tissierellales</taxon>
        <taxon>Peptoniphilaceae</taxon>
        <taxon>Peptoniphilus</taxon>
    </lineage>
</organism>
<gene>
    <name evidence="1" type="ORF">WMO19_00990</name>
</gene>
<proteinExistence type="predicted"/>
<evidence type="ECO:0000313" key="2">
    <source>
        <dbReference type="Proteomes" id="UP001447979"/>
    </source>
</evidence>
<dbReference type="Proteomes" id="UP001447979">
    <property type="component" value="Unassembled WGS sequence"/>
</dbReference>
<accession>A0ABV1CBI3</accession>